<evidence type="ECO:0000256" key="3">
    <source>
        <dbReference type="ARBA" id="ARBA00006347"/>
    </source>
</evidence>
<dbReference type="PANTHER" id="PTHR18929">
    <property type="entry name" value="PROTEIN DISULFIDE ISOMERASE"/>
    <property type="match status" value="1"/>
</dbReference>
<dbReference type="EC" id="5.3.4.1" evidence="4 13"/>
<evidence type="ECO:0000256" key="8">
    <source>
        <dbReference type="ARBA" id="ARBA00023157"/>
    </source>
</evidence>
<evidence type="ECO:0000256" key="6">
    <source>
        <dbReference type="ARBA" id="ARBA00022737"/>
    </source>
</evidence>
<dbReference type="SUPFAM" id="SSF52833">
    <property type="entry name" value="Thioredoxin-like"/>
    <property type="match status" value="4"/>
</dbReference>
<feature type="chain" id="PRO_5011833855" description="Protein disulfide-isomerase" evidence="13">
    <location>
        <begin position="22"/>
        <end position="511"/>
    </location>
</feature>
<dbReference type="GO" id="GO:0005788">
    <property type="term" value="C:endoplasmic reticulum lumen"/>
    <property type="evidence" value="ECO:0007669"/>
    <property type="project" value="UniProtKB-SubCell"/>
</dbReference>
<dbReference type="Pfam" id="PF13848">
    <property type="entry name" value="Thioredoxin_6"/>
    <property type="match status" value="1"/>
</dbReference>
<keyword evidence="8 11" id="KW-1015">Disulfide bond</keyword>
<evidence type="ECO:0000256" key="2">
    <source>
        <dbReference type="ARBA" id="ARBA00004319"/>
    </source>
</evidence>
<dbReference type="FunFam" id="3.40.30.10:FF:000023">
    <property type="entry name" value="Protein disulfide-isomerase"/>
    <property type="match status" value="1"/>
</dbReference>
<evidence type="ECO:0000259" key="15">
    <source>
        <dbReference type="PROSITE" id="PS51352"/>
    </source>
</evidence>
<dbReference type="InterPro" id="IPR036249">
    <property type="entry name" value="Thioredoxin-like_sf"/>
</dbReference>
<dbReference type="PROSITE" id="PS51352">
    <property type="entry name" value="THIOREDOXIN_2"/>
    <property type="match status" value="2"/>
</dbReference>
<feature type="compositionally biased region" description="Basic and acidic residues" evidence="14">
    <location>
        <begin position="492"/>
        <end position="501"/>
    </location>
</feature>
<dbReference type="GO" id="GO:0034976">
    <property type="term" value="P:response to endoplasmic reticulum stress"/>
    <property type="evidence" value="ECO:0007669"/>
    <property type="project" value="TreeGrafter"/>
</dbReference>
<keyword evidence="5 13" id="KW-0732">Signal</keyword>
<dbReference type="CDD" id="cd02982">
    <property type="entry name" value="PDI_b'_family"/>
    <property type="match status" value="1"/>
</dbReference>
<evidence type="ECO:0000256" key="1">
    <source>
        <dbReference type="ARBA" id="ARBA00001182"/>
    </source>
</evidence>
<keyword evidence="10 11" id="KW-0676">Redox-active center</keyword>
<sequence>MSKFQLVALLMGCLLVAVPFSRNSASAAADEGDDDDDADDVVVLTTKNFDSVIAGSKFALVEFYAPWCGHCKSLAPHYSKAATILKASDPSVVIAKVDATVESELGTKFDVKGYPTLKWFIDGELASDYNGGRDTDGIVSWIKKKTGPFAITVETTESLEELEDDHPVLMVAYFKSLEGAEYEEFKSVALKTEDVPFVQTTDAAVAAAAGLEKPGISAVKNFVGEAREVVAFTGSLTAVEIKTFVTAEKLPLTIEFTQGNSDKIFNSGIKKQIIFWGSAADLSAESTSFASVRAVAKALKGQLVFVTANNEGESHEPITNYFGLKGAASPVIMGFHMEKNKKFRYTGELTEAALSAFANSVLDDTAKADYKSAPIPEEPEDGGVTVVVGKNFDDIVMDPSKDVLLEVYAPWCGHCKKLEPIYKKLAKRFSSVDTVVIAKMDGTENEHPEVEAKGYPTILFYPAGKKTPIPFDGGDRSLKALTKFIKKHAESEYELPKKGDKDDESNDKDEL</sequence>
<dbReference type="NCBIfam" id="TIGR01126">
    <property type="entry name" value="pdi_dom"/>
    <property type="match status" value="2"/>
</dbReference>
<evidence type="ECO:0000313" key="17">
    <source>
        <dbReference type="Proteomes" id="UP000232323"/>
    </source>
</evidence>
<comment type="caution">
    <text evidence="16">The sequence shown here is derived from an EMBL/GenBank/DDBJ whole genome shotgun (WGS) entry which is preliminary data.</text>
</comment>
<dbReference type="InterPro" id="IPR005792">
    <property type="entry name" value="Prot_disulphide_isomerase"/>
</dbReference>
<keyword evidence="17" id="KW-1185">Reference proteome</keyword>
<gene>
    <name evidence="16" type="ORF">CEUSTIGMA_g633.t1</name>
</gene>
<evidence type="ECO:0000256" key="11">
    <source>
        <dbReference type="PIRSR" id="PIRSR605792-51"/>
    </source>
</evidence>
<evidence type="ECO:0000256" key="9">
    <source>
        <dbReference type="ARBA" id="ARBA00023235"/>
    </source>
</evidence>
<comment type="subcellular location">
    <subcellularLocation>
        <location evidence="2">Endoplasmic reticulum lumen</location>
    </subcellularLocation>
</comment>
<dbReference type="PANTHER" id="PTHR18929:SF246">
    <property type="entry name" value="PROTEIN DISULFIDE ISOMERASE-LIKE 1-4"/>
    <property type="match status" value="1"/>
</dbReference>
<dbReference type="GO" id="GO:0006457">
    <property type="term" value="P:protein folding"/>
    <property type="evidence" value="ECO:0007669"/>
    <property type="project" value="TreeGrafter"/>
</dbReference>
<protein>
    <recommendedName>
        <fullName evidence="4 13">Protein disulfide-isomerase</fullName>
        <ecNumber evidence="4 13">5.3.4.1</ecNumber>
    </recommendedName>
</protein>
<dbReference type="NCBIfam" id="TIGR01130">
    <property type="entry name" value="ER_PDI_fam"/>
    <property type="match status" value="1"/>
</dbReference>
<name>A0A250WRK6_9CHLO</name>
<proteinExistence type="inferred from homology"/>
<dbReference type="Gene3D" id="3.40.30.10">
    <property type="entry name" value="Glutaredoxin"/>
    <property type="match status" value="4"/>
</dbReference>
<keyword evidence="7" id="KW-0256">Endoplasmic reticulum</keyword>
<dbReference type="InterPro" id="IPR013766">
    <property type="entry name" value="Thioredoxin_domain"/>
</dbReference>
<evidence type="ECO:0000256" key="13">
    <source>
        <dbReference type="RuleBase" id="RU361130"/>
    </source>
</evidence>
<dbReference type="EMBL" id="BEGY01000002">
    <property type="protein sequence ID" value="GAX73180.1"/>
    <property type="molecule type" value="Genomic_DNA"/>
</dbReference>
<dbReference type="CDD" id="cd02981">
    <property type="entry name" value="PDI_b_family"/>
    <property type="match status" value="1"/>
</dbReference>
<feature type="domain" description="Thioredoxin" evidence="15">
    <location>
        <begin position="366"/>
        <end position="490"/>
    </location>
</feature>
<feature type="domain" description="Thioredoxin" evidence="15">
    <location>
        <begin position="14"/>
        <end position="147"/>
    </location>
</feature>
<dbReference type="FunFam" id="3.40.30.10:FF:000185">
    <property type="entry name" value="Protein disulfide-isomerase"/>
    <property type="match status" value="1"/>
</dbReference>
<comment type="catalytic activity">
    <reaction evidence="1 13">
        <text>Catalyzes the rearrangement of -S-S- bonds in proteins.</text>
        <dbReference type="EC" id="5.3.4.1"/>
    </reaction>
</comment>
<keyword evidence="6" id="KW-0677">Repeat</keyword>
<dbReference type="InterPro" id="IPR017937">
    <property type="entry name" value="Thioredoxin_CS"/>
</dbReference>
<dbReference type="Proteomes" id="UP000232323">
    <property type="component" value="Unassembled WGS sequence"/>
</dbReference>
<dbReference type="OrthoDB" id="427280at2759"/>
<feature type="region of interest" description="Disordered" evidence="14">
    <location>
        <begin position="492"/>
        <end position="511"/>
    </location>
</feature>
<evidence type="ECO:0000256" key="4">
    <source>
        <dbReference type="ARBA" id="ARBA00012723"/>
    </source>
</evidence>
<dbReference type="PRINTS" id="PR00421">
    <property type="entry name" value="THIOREDOXIN"/>
</dbReference>
<reference evidence="16 17" key="1">
    <citation type="submission" date="2017-08" db="EMBL/GenBank/DDBJ databases">
        <title>Acidophilic green algal genome provides insights into adaptation to an acidic environment.</title>
        <authorList>
            <person name="Hirooka S."/>
            <person name="Hirose Y."/>
            <person name="Kanesaki Y."/>
            <person name="Higuchi S."/>
            <person name="Fujiwara T."/>
            <person name="Onuma R."/>
            <person name="Era A."/>
            <person name="Ohbayashi R."/>
            <person name="Uzuka A."/>
            <person name="Nozaki H."/>
            <person name="Yoshikawa H."/>
            <person name="Miyagishima S.Y."/>
        </authorList>
    </citation>
    <scope>NUCLEOTIDE SEQUENCE [LARGE SCALE GENOMIC DNA]</scope>
    <source>
        <strain evidence="16 17">NIES-2499</strain>
    </source>
</reference>
<evidence type="ECO:0000256" key="14">
    <source>
        <dbReference type="SAM" id="MobiDB-lite"/>
    </source>
</evidence>
<organism evidence="16 17">
    <name type="scientific">Chlamydomonas eustigma</name>
    <dbReference type="NCBI Taxonomy" id="1157962"/>
    <lineage>
        <taxon>Eukaryota</taxon>
        <taxon>Viridiplantae</taxon>
        <taxon>Chlorophyta</taxon>
        <taxon>core chlorophytes</taxon>
        <taxon>Chlorophyceae</taxon>
        <taxon>CS clade</taxon>
        <taxon>Chlamydomonadales</taxon>
        <taxon>Chlamydomonadaceae</taxon>
        <taxon>Chlamydomonas</taxon>
    </lineage>
</organism>
<comment type="similarity">
    <text evidence="3 12">Belongs to the protein disulfide isomerase family.</text>
</comment>
<dbReference type="CDD" id="cd02961">
    <property type="entry name" value="PDI_a_family"/>
    <property type="match status" value="1"/>
</dbReference>
<dbReference type="AlphaFoldDB" id="A0A250WRK6"/>
<evidence type="ECO:0000256" key="5">
    <source>
        <dbReference type="ARBA" id="ARBA00022729"/>
    </source>
</evidence>
<feature type="compositionally biased region" description="Acidic residues" evidence="14">
    <location>
        <begin position="502"/>
        <end position="511"/>
    </location>
</feature>
<accession>A0A250WRK6</accession>
<evidence type="ECO:0000256" key="10">
    <source>
        <dbReference type="ARBA" id="ARBA00023284"/>
    </source>
</evidence>
<keyword evidence="9 13" id="KW-0413">Isomerase</keyword>
<dbReference type="STRING" id="1157962.A0A250WRK6"/>
<feature type="disulfide bond" description="Redox-active" evidence="11">
    <location>
        <begin position="412"/>
        <end position="415"/>
    </location>
</feature>
<dbReference type="InterPro" id="IPR005788">
    <property type="entry name" value="PDI_thioredoxin-like_dom"/>
</dbReference>
<feature type="signal peptide" evidence="13">
    <location>
        <begin position="1"/>
        <end position="21"/>
    </location>
</feature>
<dbReference type="CDD" id="cd02995">
    <property type="entry name" value="PDI_a_PDI_a'_C"/>
    <property type="match status" value="1"/>
</dbReference>
<dbReference type="PROSITE" id="PS00194">
    <property type="entry name" value="THIOREDOXIN_1"/>
    <property type="match status" value="2"/>
</dbReference>
<evidence type="ECO:0000256" key="7">
    <source>
        <dbReference type="ARBA" id="ARBA00022824"/>
    </source>
</evidence>
<dbReference type="GO" id="GO:0003756">
    <property type="term" value="F:protein disulfide isomerase activity"/>
    <property type="evidence" value="ECO:0007669"/>
    <property type="project" value="UniProtKB-EC"/>
</dbReference>
<evidence type="ECO:0000313" key="16">
    <source>
        <dbReference type="EMBL" id="GAX73180.1"/>
    </source>
</evidence>
<feature type="disulfide bond" description="Redox-active" evidence="11">
    <location>
        <begin position="68"/>
        <end position="71"/>
    </location>
</feature>
<evidence type="ECO:0000256" key="12">
    <source>
        <dbReference type="RuleBase" id="RU004208"/>
    </source>
</evidence>
<dbReference type="Pfam" id="PF00085">
    <property type="entry name" value="Thioredoxin"/>
    <property type="match status" value="2"/>
</dbReference>